<dbReference type="GO" id="GO:0070403">
    <property type="term" value="F:NAD+ binding"/>
    <property type="evidence" value="ECO:0007669"/>
    <property type="project" value="InterPro"/>
</dbReference>
<evidence type="ECO:0000256" key="3">
    <source>
        <dbReference type="ARBA" id="ARBA00022832"/>
    </source>
</evidence>
<dbReference type="InterPro" id="IPR001753">
    <property type="entry name" value="Enoyl-CoA_hydra/iso"/>
</dbReference>
<reference evidence="15" key="1">
    <citation type="submission" date="2020-01" db="EMBL/GenBank/DDBJ databases">
        <authorList>
            <person name="Chen W.-M."/>
        </authorList>
    </citation>
    <scope>NUCLEOTIDE SEQUENCE</scope>
    <source>
        <strain evidence="15">CYK-10</strain>
    </source>
</reference>
<comment type="caution">
    <text evidence="15">The sequence shown here is derived from an EMBL/GenBank/DDBJ whole genome shotgun (WGS) entry which is preliminary data.</text>
</comment>
<dbReference type="Gene3D" id="1.10.1040.50">
    <property type="match status" value="1"/>
</dbReference>
<dbReference type="GO" id="GO:0004300">
    <property type="term" value="F:enoyl-CoA hydratase activity"/>
    <property type="evidence" value="ECO:0007669"/>
    <property type="project" value="UniProtKB-ARBA"/>
</dbReference>
<evidence type="ECO:0000256" key="12">
    <source>
        <dbReference type="ARBA" id="ARBA00049556"/>
    </source>
</evidence>
<evidence type="ECO:0000313" key="15">
    <source>
        <dbReference type="EMBL" id="NBZ89592.1"/>
    </source>
</evidence>
<dbReference type="GO" id="GO:0016042">
    <property type="term" value="P:lipid catabolic process"/>
    <property type="evidence" value="ECO:0007669"/>
    <property type="project" value="UniProtKB-KW"/>
</dbReference>
<dbReference type="Gene3D" id="3.40.50.720">
    <property type="entry name" value="NAD(P)-binding Rossmann-like Domain"/>
    <property type="match status" value="1"/>
</dbReference>
<dbReference type="GO" id="GO:0006631">
    <property type="term" value="P:fatty acid metabolic process"/>
    <property type="evidence" value="ECO:0007669"/>
    <property type="project" value="UniProtKB-KW"/>
</dbReference>
<name>A0AAE4YBE1_9RHOB</name>
<evidence type="ECO:0000256" key="7">
    <source>
        <dbReference type="ARBA" id="ARBA00023098"/>
    </source>
</evidence>
<dbReference type="Proteomes" id="UP001193501">
    <property type="component" value="Unassembled WGS sequence"/>
</dbReference>
<evidence type="ECO:0000256" key="10">
    <source>
        <dbReference type="ARBA" id="ARBA00023239"/>
    </source>
</evidence>
<dbReference type="Pfam" id="PF00725">
    <property type="entry name" value="3HCDH"/>
    <property type="match status" value="2"/>
</dbReference>
<protein>
    <submittedName>
        <fullName evidence="15">Enoyl-CoA hydratase</fullName>
    </submittedName>
</protein>
<dbReference type="RefSeq" id="WP_168776392.1">
    <property type="nucleotide sequence ID" value="NZ_JAABNR010000026.1"/>
</dbReference>
<evidence type="ECO:0000256" key="9">
    <source>
        <dbReference type="ARBA" id="ARBA00023235"/>
    </source>
</evidence>
<keyword evidence="7" id="KW-0443">Lipid metabolism</keyword>
<dbReference type="SUPFAM" id="SSF52096">
    <property type="entry name" value="ClpP/crotonase"/>
    <property type="match status" value="1"/>
</dbReference>
<dbReference type="InterPro" id="IPR006176">
    <property type="entry name" value="3-OHacyl-CoA_DH_NAD-bd"/>
</dbReference>
<dbReference type="SUPFAM" id="SSF51735">
    <property type="entry name" value="NAD(P)-binding Rossmann-fold domains"/>
    <property type="match status" value="1"/>
</dbReference>
<evidence type="ECO:0000259" key="14">
    <source>
        <dbReference type="Pfam" id="PF02737"/>
    </source>
</evidence>
<dbReference type="GO" id="GO:0016853">
    <property type="term" value="F:isomerase activity"/>
    <property type="evidence" value="ECO:0007669"/>
    <property type="project" value="UniProtKB-KW"/>
</dbReference>
<dbReference type="GO" id="GO:0003857">
    <property type="term" value="F:(3S)-3-hydroxyacyl-CoA dehydrogenase (NAD+) activity"/>
    <property type="evidence" value="ECO:0007669"/>
    <property type="project" value="UniProtKB-EC"/>
</dbReference>
<evidence type="ECO:0000256" key="8">
    <source>
        <dbReference type="ARBA" id="ARBA00023140"/>
    </source>
</evidence>
<dbReference type="FunFam" id="3.40.50.720:FF:000009">
    <property type="entry name" value="Fatty oxidation complex, alpha subunit"/>
    <property type="match status" value="1"/>
</dbReference>
<evidence type="ECO:0000259" key="13">
    <source>
        <dbReference type="Pfam" id="PF00725"/>
    </source>
</evidence>
<keyword evidence="10" id="KW-0456">Lyase</keyword>
<dbReference type="Pfam" id="PF02737">
    <property type="entry name" value="3HCDH_N"/>
    <property type="match status" value="1"/>
</dbReference>
<evidence type="ECO:0000256" key="6">
    <source>
        <dbReference type="ARBA" id="ARBA00023027"/>
    </source>
</evidence>
<accession>A0AAE4YBE1</accession>
<dbReference type="Pfam" id="PF00378">
    <property type="entry name" value="ECH_1"/>
    <property type="match status" value="1"/>
</dbReference>
<dbReference type="AlphaFoldDB" id="A0AAE4YBE1"/>
<comment type="pathway">
    <text evidence="2">Lipid metabolism; fatty acid beta-oxidation.</text>
</comment>
<dbReference type="PANTHER" id="PTHR23309:SF51">
    <property type="entry name" value="3-HYDROXYACYL-COA DEHYDROGENASE-RELATED"/>
    <property type="match status" value="1"/>
</dbReference>
<sequence length="678" mass="71604">MPVTYERLEEAALVTFDNPPLNVFGQEMRAGLQAAIARAREERPARLILTGAGRAFVAGADAKEFDGPPLAPHLNDVLAELVALPFPILAAISGPALGGGLEIALACRYRIASPGATLGQPEVTLGLVPGAGATQRLPRLVGMAAAVDLIGQGGAIPAAKALAFGLVDELADDPLAAALAVPAEVLRRAIAADHRPAPAPDEAAVTAAHAQANRRAPGQEAPHLAIDLTASAATEPMETALLRERATFIARRQSDQARALRHVFFAERAAPARGRAYPAPVKLQAVLVVGGGTMGAGIAYALLLAGLTVHVIETDAAGVTRAEANLDKLITQGIERGSITDPAFRTRLTLGAGYTDLPQADLAIEAAFESLEVKQAIFAALQAALPPETILATNTSYLDVNLLAQGITDPGRFIGLHFFAPAHIMKLLEIVQGAKTSDAAMGMAFALAKRLGKIPVVAGVCDGFIGNRILARYRKACDLVMLESSCPKGIDAALRGFGMAMGPYEAQDLSGLDIAYANRKRQGRSGRYVTIADTLVEDMKRLGRKTNAGWYDYVDGKPVESDAVTHVIYRAADEAGINRTTLPAEDIADRALLAMIMEAILILQEGIAARPSDIDLVMVHGYGFPRWRGGLMHHADVITPPALLARLETLALEDPLSWAVPDLLRRLVGEARPFNSLN</sequence>
<keyword evidence="3" id="KW-0276">Fatty acid metabolism</keyword>
<proteinExistence type="predicted"/>
<feature type="domain" description="3-hydroxyacyl-CoA dehydrogenase C-terminal" evidence="13">
    <location>
        <begin position="587"/>
        <end position="668"/>
    </location>
</feature>
<keyword evidence="5" id="KW-0560">Oxidoreductase</keyword>
<comment type="catalytic activity">
    <reaction evidence="12">
        <text>a (3S)-3-hydroxyacyl-CoA + NAD(+) = a 3-oxoacyl-CoA + NADH + H(+)</text>
        <dbReference type="Rhea" id="RHEA:22432"/>
        <dbReference type="ChEBI" id="CHEBI:15378"/>
        <dbReference type="ChEBI" id="CHEBI:57318"/>
        <dbReference type="ChEBI" id="CHEBI:57540"/>
        <dbReference type="ChEBI" id="CHEBI:57945"/>
        <dbReference type="ChEBI" id="CHEBI:90726"/>
        <dbReference type="EC" id="1.1.1.35"/>
    </reaction>
</comment>
<evidence type="ECO:0000256" key="1">
    <source>
        <dbReference type="ARBA" id="ARBA00004275"/>
    </source>
</evidence>
<dbReference type="InterPro" id="IPR029045">
    <property type="entry name" value="ClpP/crotonase-like_dom_sf"/>
</dbReference>
<keyword evidence="8" id="KW-0576">Peroxisome</keyword>
<keyword evidence="16" id="KW-1185">Reference proteome</keyword>
<organism evidence="15 16">
    <name type="scientific">Stagnihabitans tardus</name>
    <dbReference type="NCBI Taxonomy" id="2699202"/>
    <lineage>
        <taxon>Bacteria</taxon>
        <taxon>Pseudomonadati</taxon>
        <taxon>Pseudomonadota</taxon>
        <taxon>Alphaproteobacteria</taxon>
        <taxon>Rhodobacterales</taxon>
        <taxon>Paracoccaceae</taxon>
        <taxon>Stagnihabitans</taxon>
    </lineage>
</organism>
<evidence type="ECO:0000256" key="4">
    <source>
        <dbReference type="ARBA" id="ARBA00022963"/>
    </source>
</evidence>
<comment type="subcellular location">
    <subcellularLocation>
        <location evidence="1">Peroxisome</location>
    </subcellularLocation>
</comment>
<keyword evidence="11" id="KW-0511">Multifunctional enzyme</keyword>
<dbReference type="CDD" id="cd06558">
    <property type="entry name" value="crotonase-like"/>
    <property type="match status" value="1"/>
</dbReference>
<keyword evidence="4" id="KW-0442">Lipid degradation</keyword>
<feature type="domain" description="3-hydroxyacyl-CoA dehydrogenase C-terminal" evidence="13">
    <location>
        <begin position="463"/>
        <end position="553"/>
    </location>
</feature>
<evidence type="ECO:0000256" key="11">
    <source>
        <dbReference type="ARBA" id="ARBA00023268"/>
    </source>
</evidence>
<dbReference type="EMBL" id="JAABNR010000026">
    <property type="protein sequence ID" value="NBZ89592.1"/>
    <property type="molecule type" value="Genomic_DNA"/>
</dbReference>
<feature type="domain" description="3-hydroxyacyl-CoA dehydrogenase NAD binding" evidence="14">
    <location>
        <begin position="286"/>
        <end position="458"/>
    </location>
</feature>
<dbReference type="Gene3D" id="3.90.226.10">
    <property type="entry name" value="2-enoyl-CoA Hydratase, Chain A, domain 1"/>
    <property type="match status" value="1"/>
</dbReference>
<dbReference type="InterPro" id="IPR006108">
    <property type="entry name" value="3HC_DH_C"/>
</dbReference>
<evidence type="ECO:0000256" key="2">
    <source>
        <dbReference type="ARBA" id="ARBA00005005"/>
    </source>
</evidence>
<evidence type="ECO:0000313" key="16">
    <source>
        <dbReference type="Proteomes" id="UP001193501"/>
    </source>
</evidence>
<dbReference type="InterPro" id="IPR036291">
    <property type="entry name" value="NAD(P)-bd_dom_sf"/>
</dbReference>
<keyword evidence="6" id="KW-0520">NAD</keyword>
<evidence type="ECO:0000256" key="5">
    <source>
        <dbReference type="ARBA" id="ARBA00023002"/>
    </source>
</evidence>
<dbReference type="PANTHER" id="PTHR23309">
    <property type="entry name" value="3-HYDROXYACYL-COA DEHYROGENASE"/>
    <property type="match status" value="1"/>
</dbReference>
<dbReference type="InterPro" id="IPR008927">
    <property type="entry name" value="6-PGluconate_DH-like_C_sf"/>
</dbReference>
<gene>
    <name evidence="15" type="ORF">GV832_18545</name>
</gene>
<dbReference type="SUPFAM" id="SSF48179">
    <property type="entry name" value="6-phosphogluconate dehydrogenase C-terminal domain-like"/>
    <property type="match status" value="2"/>
</dbReference>
<keyword evidence="9" id="KW-0413">Isomerase</keyword>